<sequence>MPMPTTSSARFAAALDAHAAGRLDEAQARYGDLLALDPTHAEALHYSGVARHQLGDHAGALALIDRALALAPANATCWSHRGLAAGALGRRDEAVRALREALRLNPEFADAHNNLGLALREAGEAEAALVHFRAALALDARAANAQTNLASTLARLGRHDEALAAYRVALALTPDDPALHFNLGNAWAARGDHEAAIASFRHATRLRPDYARAWINLGTALGNIGAFHETEACYREAVRHEPSATNLVCLGAALGALGRNDEEEPFYRRALELDPANADARQNLVWLQLKRGEYREGWAEYAKRWRALDYAPFDIEGIVEWRGEPLEGKRVLLVHEQGFGDQIQFVRYASVLNALGATVDACMPPPMLRLAQSVPGVRRAWAGAPEGAYDYWVYVMSVPSCVGTELHTIPAEVPYLFAPRAEIDAWRPRVQAAMRATLGGAVAESPVNASSGASSGAKPRKPAGHRNVGLCWAGNAGFYNDRNRSVALDALRPVLDTANVSWFSLQKGEAARAQLEALAQASDVVIHDFTAELHDFADTAALIMQLDLVIAVDTAVAHLAGALGKPVWILVPANAEWRWLEARTDSPWYPTARLFRQREVGDWREAIAALRDALAQAPKRPRAARTEDAGQTGAPREAAPRAKRSKRTPASPPESARPGAAGDERDAGQDASGQAVLNLDRP</sequence>
<dbReference type="PANTHER" id="PTHR44998">
    <property type="match status" value="1"/>
</dbReference>
<keyword evidence="4" id="KW-1185">Reference proteome</keyword>
<feature type="repeat" description="TPR" evidence="1">
    <location>
        <begin position="244"/>
        <end position="277"/>
    </location>
</feature>
<dbReference type="EMBL" id="CP046913">
    <property type="protein sequence ID" value="QGZ62628.1"/>
    <property type="molecule type" value="Genomic_DNA"/>
</dbReference>
<feature type="repeat" description="TPR" evidence="1">
    <location>
        <begin position="109"/>
        <end position="142"/>
    </location>
</feature>
<dbReference type="Pfam" id="PF01075">
    <property type="entry name" value="Glyco_transf_9"/>
    <property type="match status" value="1"/>
</dbReference>
<dbReference type="Gene3D" id="1.25.40.10">
    <property type="entry name" value="Tetratricopeptide repeat domain"/>
    <property type="match status" value="3"/>
</dbReference>
<feature type="repeat" description="TPR" evidence="1">
    <location>
        <begin position="143"/>
        <end position="176"/>
    </location>
</feature>
<keyword evidence="1" id="KW-0802">TPR repeat</keyword>
<dbReference type="Pfam" id="PF13181">
    <property type="entry name" value="TPR_8"/>
    <property type="match status" value="1"/>
</dbReference>
<dbReference type="SUPFAM" id="SSF48452">
    <property type="entry name" value="TPR-like"/>
    <property type="match status" value="1"/>
</dbReference>
<dbReference type="SUPFAM" id="SSF53756">
    <property type="entry name" value="UDP-Glycosyltransferase/glycogen phosphorylase"/>
    <property type="match status" value="1"/>
</dbReference>
<dbReference type="Pfam" id="PF13414">
    <property type="entry name" value="TPR_11"/>
    <property type="match status" value="1"/>
</dbReference>
<dbReference type="Proteomes" id="UP000433577">
    <property type="component" value="Chromosome 1"/>
</dbReference>
<proteinExistence type="predicted"/>
<feature type="repeat" description="TPR" evidence="1">
    <location>
        <begin position="75"/>
        <end position="108"/>
    </location>
</feature>
<name>A0A7Z2GIV7_9BURK</name>
<dbReference type="PANTHER" id="PTHR44998:SF1">
    <property type="entry name" value="UDP-N-ACETYLGLUCOSAMINE--PEPTIDE N-ACETYLGLUCOSAMINYLTRANSFERASE 110 KDA SUBUNIT"/>
    <property type="match status" value="1"/>
</dbReference>
<evidence type="ECO:0000256" key="2">
    <source>
        <dbReference type="SAM" id="MobiDB-lite"/>
    </source>
</evidence>
<reference evidence="3 4" key="1">
    <citation type="submission" date="2019-12" db="EMBL/GenBank/DDBJ databases">
        <title>Paraburkholderia acidiphila 7Q-K02 sp. nov and Paraburkholderia acidisoli DHF22 sp. nov., two strains isolated from forest soil.</title>
        <authorList>
            <person name="Gao Z."/>
            <person name="Qiu L."/>
        </authorList>
    </citation>
    <scope>NUCLEOTIDE SEQUENCE [LARGE SCALE GENOMIC DNA]</scope>
    <source>
        <strain evidence="3 4">DHF22</strain>
    </source>
</reference>
<protein>
    <submittedName>
        <fullName evidence="3">Tetratricopeptide repeat protein</fullName>
    </submittedName>
</protein>
<evidence type="ECO:0000256" key="1">
    <source>
        <dbReference type="PROSITE-ProRule" id="PRU00339"/>
    </source>
</evidence>
<dbReference type="Pfam" id="PF13431">
    <property type="entry name" value="TPR_17"/>
    <property type="match status" value="1"/>
</dbReference>
<dbReference type="Pfam" id="PF13432">
    <property type="entry name" value="TPR_16"/>
    <property type="match status" value="2"/>
</dbReference>
<feature type="repeat" description="TPR" evidence="1">
    <location>
        <begin position="177"/>
        <end position="210"/>
    </location>
</feature>
<feature type="region of interest" description="Disordered" evidence="2">
    <location>
        <begin position="615"/>
        <end position="682"/>
    </location>
</feature>
<dbReference type="SMART" id="SM00028">
    <property type="entry name" value="TPR"/>
    <property type="match status" value="8"/>
</dbReference>
<organism evidence="3 4">
    <name type="scientific">Paraburkholderia acidisoli</name>
    <dbReference type="NCBI Taxonomy" id="2571748"/>
    <lineage>
        <taxon>Bacteria</taxon>
        <taxon>Pseudomonadati</taxon>
        <taxon>Pseudomonadota</taxon>
        <taxon>Betaproteobacteria</taxon>
        <taxon>Burkholderiales</taxon>
        <taxon>Burkholderiaceae</taxon>
        <taxon>Paraburkholderia</taxon>
    </lineage>
</organism>
<dbReference type="InterPro" id="IPR019734">
    <property type="entry name" value="TPR_rpt"/>
</dbReference>
<dbReference type="Gene3D" id="3.40.50.2000">
    <property type="entry name" value="Glycogen Phosphorylase B"/>
    <property type="match status" value="1"/>
</dbReference>
<dbReference type="AlphaFoldDB" id="A0A7Z2GIV7"/>
<dbReference type="OrthoDB" id="9814129at2"/>
<dbReference type="PROSITE" id="PS50293">
    <property type="entry name" value="TPR_REGION"/>
    <property type="match status" value="1"/>
</dbReference>
<dbReference type="InterPro" id="IPR011990">
    <property type="entry name" value="TPR-like_helical_dom_sf"/>
</dbReference>
<accession>A0A7Z2GIV7</accession>
<dbReference type="GO" id="GO:0016757">
    <property type="term" value="F:glycosyltransferase activity"/>
    <property type="evidence" value="ECO:0007669"/>
    <property type="project" value="InterPro"/>
</dbReference>
<feature type="repeat" description="TPR" evidence="1">
    <location>
        <begin position="41"/>
        <end position="74"/>
    </location>
</feature>
<evidence type="ECO:0000313" key="4">
    <source>
        <dbReference type="Proteomes" id="UP000433577"/>
    </source>
</evidence>
<evidence type="ECO:0000313" key="3">
    <source>
        <dbReference type="EMBL" id="QGZ62628.1"/>
    </source>
</evidence>
<dbReference type="InterPro" id="IPR002201">
    <property type="entry name" value="Glyco_trans_9"/>
</dbReference>
<dbReference type="PROSITE" id="PS50005">
    <property type="entry name" value="TPR"/>
    <property type="match status" value="6"/>
</dbReference>
<dbReference type="KEGG" id="pacs:FAZ98_13330"/>
<gene>
    <name evidence="3" type="ORF">FAZ98_13330</name>
</gene>